<dbReference type="SUPFAM" id="SSF51430">
    <property type="entry name" value="NAD(P)-linked oxidoreductase"/>
    <property type="match status" value="1"/>
</dbReference>
<dbReference type="PROSITE" id="PS00798">
    <property type="entry name" value="ALDOKETO_REDUCTASE_1"/>
    <property type="match status" value="1"/>
</dbReference>
<name>A0A9N9SXH5_DIABA</name>
<protein>
    <recommendedName>
        <fullName evidence="7">NADP-dependent oxidoreductase domain-containing protein</fullName>
    </recommendedName>
</protein>
<evidence type="ECO:0000313" key="9">
    <source>
        <dbReference type="Proteomes" id="UP001153709"/>
    </source>
</evidence>
<evidence type="ECO:0000256" key="4">
    <source>
        <dbReference type="PIRSR" id="PIRSR000097-1"/>
    </source>
</evidence>
<dbReference type="PROSITE" id="PS00062">
    <property type="entry name" value="ALDOKETO_REDUCTASE_2"/>
    <property type="match status" value="1"/>
</dbReference>
<keyword evidence="9" id="KW-1185">Reference proteome</keyword>
<feature type="binding site" evidence="5">
    <location>
        <position position="114"/>
    </location>
    <ligand>
        <name>substrate</name>
    </ligand>
</feature>
<reference evidence="8" key="1">
    <citation type="submission" date="2022-01" db="EMBL/GenBank/DDBJ databases">
        <authorList>
            <person name="King R."/>
        </authorList>
    </citation>
    <scope>NUCLEOTIDE SEQUENCE</scope>
</reference>
<dbReference type="InterPro" id="IPR023210">
    <property type="entry name" value="NADP_OxRdtase_dom"/>
</dbReference>
<dbReference type="InterPro" id="IPR020471">
    <property type="entry name" value="AKR"/>
</dbReference>
<dbReference type="FunFam" id="3.20.20.100:FF:000006">
    <property type="entry name" value="Aldo-keto reductase family 1 member A1"/>
    <property type="match status" value="1"/>
</dbReference>
<dbReference type="AlphaFoldDB" id="A0A9N9SXH5"/>
<dbReference type="OrthoDB" id="416253at2759"/>
<dbReference type="PROSITE" id="PS00063">
    <property type="entry name" value="ALDOKETO_REDUCTASE_3"/>
    <property type="match status" value="1"/>
</dbReference>
<dbReference type="EMBL" id="OU898278">
    <property type="protein sequence ID" value="CAG9831229.1"/>
    <property type="molecule type" value="Genomic_DNA"/>
</dbReference>
<proteinExistence type="inferred from homology"/>
<evidence type="ECO:0000259" key="7">
    <source>
        <dbReference type="Pfam" id="PF00248"/>
    </source>
</evidence>
<feature type="domain" description="NADP-dependent oxidoreductase" evidence="7">
    <location>
        <begin position="18"/>
        <end position="298"/>
    </location>
</feature>
<evidence type="ECO:0000256" key="2">
    <source>
        <dbReference type="ARBA" id="ARBA00022857"/>
    </source>
</evidence>
<dbReference type="PRINTS" id="PR00069">
    <property type="entry name" value="ALDKETRDTASE"/>
</dbReference>
<dbReference type="PIRSF" id="PIRSF000097">
    <property type="entry name" value="AKR"/>
    <property type="match status" value="1"/>
</dbReference>
<dbReference type="InterPro" id="IPR018170">
    <property type="entry name" value="Aldo/ket_reductase_CS"/>
</dbReference>
<feature type="active site" description="Proton donor" evidence="4">
    <location>
        <position position="52"/>
    </location>
</feature>
<dbReference type="InterPro" id="IPR036812">
    <property type="entry name" value="NAD(P)_OxRdtase_dom_sf"/>
</dbReference>
<evidence type="ECO:0000256" key="6">
    <source>
        <dbReference type="PIRSR" id="PIRSR000097-3"/>
    </source>
</evidence>
<evidence type="ECO:0000256" key="3">
    <source>
        <dbReference type="ARBA" id="ARBA00023002"/>
    </source>
</evidence>
<evidence type="ECO:0000256" key="1">
    <source>
        <dbReference type="ARBA" id="ARBA00007905"/>
    </source>
</evidence>
<organism evidence="8 9">
    <name type="scientific">Diabrotica balteata</name>
    <name type="common">Banded cucumber beetle</name>
    <dbReference type="NCBI Taxonomy" id="107213"/>
    <lineage>
        <taxon>Eukaryota</taxon>
        <taxon>Metazoa</taxon>
        <taxon>Ecdysozoa</taxon>
        <taxon>Arthropoda</taxon>
        <taxon>Hexapoda</taxon>
        <taxon>Insecta</taxon>
        <taxon>Pterygota</taxon>
        <taxon>Neoptera</taxon>
        <taxon>Endopterygota</taxon>
        <taxon>Coleoptera</taxon>
        <taxon>Polyphaga</taxon>
        <taxon>Cucujiformia</taxon>
        <taxon>Chrysomeloidea</taxon>
        <taxon>Chrysomelidae</taxon>
        <taxon>Galerucinae</taxon>
        <taxon>Diabroticina</taxon>
        <taxon>Diabroticites</taxon>
        <taxon>Diabrotica</taxon>
    </lineage>
</organism>
<accession>A0A9N9SXH5</accession>
<dbReference type="Gene3D" id="3.20.20.100">
    <property type="entry name" value="NADP-dependent oxidoreductase domain"/>
    <property type="match status" value="1"/>
</dbReference>
<keyword evidence="2" id="KW-0521">NADP</keyword>
<dbReference type="Proteomes" id="UP001153709">
    <property type="component" value="Chromosome 3"/>
</dbReference>
<dbReference type="GO" id="GO:0016491">
    <property type="term" value="F:oxidoreductase activity"/>
    <property type="evidence" value="ECO:0007669"/>
    <property type="project" value="UniProtKB-KW"/>
</dbReference>
<evidence type="ECO:0000313" key="8">
    <source>
        <dbReference type="EMBL" id="CAG9831229.1"/>
    </source>
</evidence>
<gene>
    <name evidence="8" type="ORF">DIABBA_LOCUS4841</name>
</gene>
<dbReference type="Pfam" id="PF00248">
    <property type="entry name" value="Aldo_ket_red"/>
    <property type="match status" value="1"/>
</dbReference>
<keyword evidence="3" id="KW-0560">Oxidoreductase</keyword>
<feature type="site" description="Lowers pKa of active site Tyr" evidence="6">
    <location>
        <position position="81"/>
    </location>
</feature>
<comment type="similarity">
    <text evidence="1">Belongs to the aldo/keto reductase family.</text>
</comment>
<evidence type="ECO:0000256" key="5">
    <source>
        <dbReference type="PIRSR" id="PIRSR000097-2"/>
    </source>
</evidence>
<sequence length="330" mass="37989">MAHPLYKIMYNGRKIPCIGLGTWMSTKKAELKAALNAAFDYGYRLFDTAYIYQNESIIGNAIKDWLSSGKVKREDLFITTKLPISGLCTDRVELFLKKSLNNLELDYVDMYLIHFPVGTNIGKANTPLHELKLEMSAHNEVWKEMEKQVKENRTKAIGICNFTQKQIENIKKTCNIQPACLQIESHVYLQQNELVDYCQQNNITVIGFSPLGNPGYNNFLKTIGQNKRELPNALENETIKLIAKKHKKTPGQILLRYLIERNIVPIPKSVSPQRIKENIEIFDFSLDNDDMKKIKELDMEESGRILKFDFFSEEIKDSPEFPFPKCLSAN</sequence>
<dbReference type="PANTHER" id="PTHR11732">
    <property type="entry name" value="ALDO/KETO REDUCTASE"/>
    <property type="match status" value="1"/>
</dbReference>